<gene>
    <name evidence="2" type="ORF">SAMN05444412_10829</name>
</gene>
<accession>A0A1H3RBK7</accession>
<proteinExistence type="predicted"/>
<sequence length="268" mass="30158">MALNTSIFKSSLLVLHLICGLVKSPSLCAQSIDSAKMERNFGGAAGVTNNGISLLPTFSLNQPAGFVMLNMGNRLSFDPEFHFSLEGKPWTVLLWLRYKLIRNEKFKLTVGAHPGLLFVPQNLMINGQPRDVITTERYLASELAPNYFITPHTSIGFYYLRGMGFAESAVQNTNFLTFNANFRKIALYENFYLRLNPQVYYLKMDELDGFFASSTLTLAKKDFPLSFQMLANKSISTKIPDISALLWSLSLIYSFGNTYVPSPRLFPN</sequence>
<dbReference type="RefSeq" id="WP_019598266.1">
    <property type="nucleotide sequence ID" value="NZ_FNQC01000008.1"/>
</dbReference>
<name>A0A1H3RBK7_9BACT</name>
<keyword evidence="3" id="KW-1185">Reference proteome</keyword>
<evidence type="ECO:0008006" key="4">
    <source>
        <dbReference type="Google" id="ProtNLM"/>
    </source>
</evidence>
<evidence type="ECO:0000256" key="1">
    <source>
        <dbReference type="SAM" id="SignalP"/>
    </source>
</evidence>
<reference evidence="2 3" key="1">
    <citation type="submission" date="2016-10" db="EMBL/GenBank/DDBJ databases">
        <authorList>
            <person name="Varghese N."/>
            <person name="Submissions S."/>
        </authorList>
    </citation>
    <scope>NUCLEOTIDE SEQUENCE [LARGE SCALE GENOMIC DNA]</scope>
    <source>
        <strain evidence="2 3">DSM 17997</strain>
    </source>
</reference>
<protein>
    <recommendedName>
        <fullName evidence="4">Outer membrane protein beta-barrel domain-containing protein</fullName>
    </recommendedName>
</protein>
<keyword evidence="1" id="KW-0732">Signal</keyword>
<evidence type="ECO:0000313" key="3">
    <source>
        <dbReference type="Proteomes" id="UP000199663"/>
    </source>
</evidence>
<dbReference type="EMBL" id="FNQC01000008">
    <property type="protein sequence ID" value="SDZ23202.1"/>
    <property type="molecule type" value="Genomic_DNA"/>
</dbReference>
<feature type="chain" id="PRO_5047315071" description="Outer membrane protein beta-barrel domain-containing protein" evidence="1">
    <location>
        <begin position="30"/>
        <end position="268"/>
    </location>
</feature>
<evidence type="ECO:0000313" key="2">
    <source>
        <dbReference type="EMBL" id="SDZ23202.1"/>
    </source>
</evidence>
<feature type="signal peptide" evidence="1">
    <location>
        <begin position="1"/>
        <end position="29"/>
    </location>
</feature>
<organism evidence="2 3">
    <name type="scientific">Rhodonellum ikkaensis</name>
    <dbReference type="NCBI Taxonomy" id="336829"/>
    <lineage>
        <taxon>Bacteria</taxon>
        <taxon>Pseudomonadati</taxon>
        <taxon>Bacteroidota</taxon>
        <taxon>Cytophagia</taxon>
        <taxon>Cytophagales</taxon>
        <taxon>Cytophagaceae</taxon>
        <taxon>Rhodonellum</taxon>
    </lineage>
</organism>
<dbReference type="Proteomes" id="UP000199663">
    <property type="component" value="Unassembled WGS sequence"/>
</dbReference>
<comment type="caution">
    <text evidence="2">The sequence shown here is derived from an EMBL/GenBank/DDBJ whole genome shotgun (WGS) entry which is preliminary data.</text>
</comment>